<dbReference type="VEuPathDB" id="TriTrypDB:ADEAN_000726400"/>
<dbReference type="InterPro" id="IPR036915">
    <property type="entry name" value="Cyclin-like_sf"/>
</dbReference>
<keyword evidence="3" id="KW-1185">Reference proteome</keyword>
<evidence type="ECO:0000313" key="3">
    <source>
        <dbReference type="Proteomes" id="UP000515908"/>
    </source>
</evidence>
<organism evidence="2 3">
    <name type="scientific">Angomonas deanei</name>
    <dbReference type="NCBI Taxonomy" id="59799"/>
    <lineage>
        <taxon>Eukaryota</taxon>
        <taxon>Discoba</taxon>
        <taxon>Euglenozoa</taxon>
        <taxon>Kinetoplastea</taxon>
        <taxon>Metakinetoplastina</taxon>
        <taxon>Trypanosomatida</taxon>
        <taxon>Trypanosomatidae</taxon>
        <taxon>Strigomonadinae</taxon>
        <taxon>Angomonas</taxon>
    </lineage>
</organism>
<evidence type="ECO:0000313" key="2">
    <source>
        <dbReference type="EMBL" id="CAD2219755.1"/>
    </source>
</evidence>
<dbReference type="CDD" id="cd20558">
    <property type="entry name" value="CYCLIN_ScPCL7-like"/>
    <property type="match status" value="1"/>
</dbReference>
<dbReference type="InterPro" id="IPR013922">
    <property type="entry name" value="Cyclin_PHO80-like"/>
</dbReference>
<dbReference type="SUPFAM" id="SSF47954">
    <property type="entry name" value="Cyclin-like"/>
    <property type="match status" value="1"/>
</dbReference>
<dbReference type="Proteomes" id="UP000515908">
    <property type="component" value="Chromosome 15"/>
</dbReference>
<dbReference type="OrthoDB" id="252551at2759"/>
<dbReference type="Pfam" id="PF08613">
    <property type="entry name" value="Cyclin"/>
    <property type="match status" value="1"/>
</dbReference>
<feature type="compositionally biased region" description="Low complexity" evidence="1">
    <location>
        <begin position="224"/>
        <end position="236"/>
    </location>
</feature>
<feature type="region of interest" description="Disordered" evidence="1">
    <location>
        <begin position="206"/>
        <end position="242"/>
    </location>
</feature>
<protein>
    <submittedName>
        <fullName evidence="2">Cyclin/Cyclin, N-terminal domain containing protein, putative</fullName>
    </submittedName>
</protein>
<dbReference type="AlphaFoldDB" id="A0A7G2CK58"/>
<proteinExistence type="predicted"/>
<gene>
    <name evidence="2" type="ORF">ADEAN_000726400</name>
</gene>
<dbReference type="GO" id="GO:0019901">
    <property type="term" value="F:protein kinase binding"/>
    <property type="evidence" value="ECO:0007669"/>
    <property type="project" value="InterPro"/>
</dbReference>
<dbReference type="PANTHER" id="PTHR15615:SF126">
    <property type="entry name" value="CYC2-LIKE CYCLIN"/>
    <property type="match status" value="1"/>
</dbReference>
<dbReference type="PANTHER" id="PTHR15615">
    <property type="match status" value="1"/>
</dbReference>
<sequence length="242" mass="26896">MLSESESLQLKHAEEYQFLLPTLTYALQHTITAHDEMLAQEKERRRDEISKLKKTLLEQNNNDETCNAVLNAGNILCPSVFECFITPDIPAVTLLEYLKRIIKYTYASPSVLLVACMYIDRLLSRWEGLLFHTQVAFKLIIAAVRIASKVLDTRTLNNKDFAVVGGVSNEELNELELHFIANIDYDVYVSAEEFGVYASDLVDAAAGKPQPSSINFDRAPQPPAAGDSPAASSPTPHGGPRR</sequence>
<dbReference type="Gene3D" id="1.10.472.10">
    <property type="entry name" value="Cyclin-like"/>
    <property type="match status" value="1"/>
</dbReference>
<name>A0A7G2CK58_9TRYP</name>
<dbReference type="EMBL" id="LR877159">
    <property type="protein sequence ID" value="CAD2219755.1"/>
    <property type="molecule type" value="Genomic_DNA"/>
</dbReference>
<evidence type="ECO:0000256" key="1">
    <source>
        <dbReference type="SAM" id="MobiDB-lite"/>
    </source>
</evidence>
<reference evidence="2 3" key="1">
    <citation type="submission" date="2020-08" db="EMBL/GenBank/DDBJ databases">
        <authorList>
            <person name="Newling K."/>
            <person name="Davey J."/>
            <person name="Forrester S."/>
        </authorList>
    </citation>
    <scope>NUCLEOTIDE SEQUENCE [LARGE SCALE GENOMIC DNA]</scope>
    <source>
        <strain evidence="3">Crithidia deanei Carvalho (ATCC PRA-265)</strain>
    </source>
</reference>
<accession>A0A7G2CK58</accession>